<dbReference type="InterPro" id="IPR037185">
    <property type="entry name" value="EmrE-like"/>
</dbReference>
<feature type="transmembrane region" description="Helical" evidence="1">
    <location>
        <begin position="7"/>
        <end position="27"/>
    </location>
</feature>
<evidence type="ECO:0000313" key="4">
    <source>
        <dbReference type="Proteomes" id="UP000324738"/>
    </source>
</evidence>
<proteinExistence type="predicted"/>
<evidence type="ECO:0000256" key="1">
    <source>
        <dbReference type="SAM" id="Phobius"/>
    </source>
</evidence>
<gene>
    <name evidence="3" type="ORF">FPY71_15435</name>
</gene>
<feature type="transmembrane region" description="Helical" evidence="1">
    <location>
        <begin position="128"/>
        <end position="146"/>
    </location>
</feature>
<dbReference type="GO" id="GO:0016020">
    <property type="term" value="C:membrane"/>
    <property type="evidence" value="ECO:0007669"/>
    <property type="project" value="InterPro"/>
</dbReference>
<name>A0A5B0DQK1_9HYPH</name>
<evidence type="ECO:0000259" key="2">
    <source>
        <dbReference type="Pfam" id="PF00892"/>
    </source>
</evidence>
<dbReference type="EMBL" id="VTWH01000004">
    <property type="protein sequence ID" value="KAA0969087.1"/>
    <property type="molecule type" value="Genomic_DNA"/>
</dbReference>
<dbReference type="Proteomes" id="UP000324738">
    <property type="component" value="Unassembled WGS sequence"/>
</dbReference>
<keyword evidence="1" id="KW-0472">Membrane</keyword>
<evidence type="ECO:0000313" key="3">
    <source>
        <dbReference type="EMBL" id="KAA0969087.1"/>
    </source>
</evidence>
<keyword evidence="4" id="KW-1185">Reference proteome</keyword>
<reference evidence="3 4" key="1">
    <citation type="submission" date="2019-08" db="EMBL/GenBank/DDBJ databases">
        <title>Aureimonas fodiniaquatilis sp. nov., isolated from a coal mine wastewater.</title>
        <authorList>
            <person name="Kim W."/>
        </authorList>
    </citation>
    <scope>NUCLEOTIDE SEQUENCE [LARGE SCALE GENOMIC DNA]</scope>
    <source>
        <strain evidence="3 4">CAU 1482</strain>
    </source>
</reference>
<protein>
    <submittedName>
        <fullName evidence="3">DMT family transporter</fullName>
    </submittedName>
</protein>
<feature type="domain" description="EamA" evidence="2">
    <location>
        <begin position="153"/>
        <end position="278"/>
    </location>
</feature>
<dbReference type="PANTHER" id="PTHR22911:SF103">
    <property type="entry name" value="BLR2811 PROTEIN"/>
    <property type="match status" value="1"/>
</dbReference>
<feature type="transmembrane region" description="Helical" evidence="1">
    <location>
        <begin position="209"/>
        <end position="231"/>
    </location>
</feature>
<keyword evidence="1" id="KW-0812">Transmembrane</keyword>
<dbReference type="AlphaFoldDB" id="A0A5B0DQK1"/>
<feature type="domain" description="EamA" evidence="2">
    <location>
        <begin position="9"/>
        <end position="142"/>
    </location>
</feature>
<accession>A0A5B0DQK1</accession>
<dbReference type="InterPro" id="IPR000620">
    <property type="entry name" value="EamA_dom"/>
</dbReference>
<sequence>MPAKSDILSGILLTIIVGMCFASMDALAKAMTASISVLFVVWGRNFFHTLLVTATLAYREKGFGFVRTRHPMLHSVRSLCLLTTGLLMYYSLKYIPLADATAVLFFAPVFVTALSVVFLKEKIGWHRIFAVIAGFIGVLLVVRPGLAGTNPYLLLPLAGVGFHSIYLLMTRRLVVEEKAATTQFYSTIAGVIVMTAVVIPIWQTPSTENWTLLFLIGAIGAAGHSFLVKAFSYAPASLLTPFLYSQVIFASAISVIWFGDDMHPLTIVGTCILVLSGLYIWWRENRRKI</sequence>
<feature type="transmembrane region" description="Helical" evidence="1">
    <location>
        <begin position="102"/>
        <end position="119"/>
    </location>
</feature>
<dbReference type="OrthoDB" id="9815809at2"/>
<organism evidence="3 4">
    <name type="scientific">Aureimonas fodinaquatilis</name>
    <dbReference type="NCBI Taxonomy" id="2565783"/>
    <lineage>
        <taxon>Bacteria</taxon>
        <taxon>Pseudomonadati</taxon>
        <taxon>Pseudomonadota</taxon>
        <taxon>Alphaproteobacteria</taxon>
        <taxon>Hyphomicrobiales</taxon>
        <taxon>Aurantimonadaceae</taxon>
        <taxon>Aureimonas</taxon>
    </lineage>
</organism>
<dbReference type="Pfam" id="PF00892">
    <property type="entry name" value="EamA"/>
    <property type="match status" value="2"/>
</dbReference>
<feature type="transmembrane region" description="Helical" evidence="1">
    <location>
        <begin position="238"/>
        <end position="259"/>
    </location>
</feature>
<feature type="transmembrane region" description="Helical" evidence="1">
    <location>
        <begin position="33"/>
        <end position="58"/>
    </location>
</feature>
<dbReference type="PANTHER" id="PTHR22911">
    <property type="entry name" value="ACYL-MALONYL CONDENSING ENZYME-RELATED"/>
    <property type="match status" value="1"/>
</dbReference>
<dbReference type="SUPFAM" id="SSF103481">
    <property type="entry name" value="Multidrug resistance efflux transporter EmrE"/>
    <property type="match status" value="2"/>
</dbReference>
<feature type="transmembrane region" description="Helical" evidence="1">
    <location>
        <begin position="152"/>
        <end position="170"/>
    </location>
</feature>
<comment type="caution">
    <text evidence="3">The sequence shown here is derived from an EMBL/GenBank/DDBJ whole genome shotgun (WGS) entry which is preliminary data.</text>
</comment>
<feature type="transmembrane region" description="Helical" evidence="1">
    <location>
        <begin position="182"/>
        <end position="203"/>
    </location>
</feature>
<keyword evidence="1" id="KW-1133">Transmembrane helix</keyword>
<feature type="transmembrane region" description="Helical" evidence="1">
    <location>
        <begin position="265"/>
        <end position="282"/>
    </location>
</feature>
<feature type="transmembrane region" description="Helical" evidence="1">
    <location>
        <begin position="79"/>
        <end position="96"/>
    </location>
</feature>
<dbReference type="Gene3D" id="1.10.3730.20">
    <property type="match status" value="1"/>
</dbReference>